<evidence type="ECO:0000313" key="2">
    <source>
        <dbReference type="EMBL" id="MBC8559406.1"/>
    </source>
</evidence>
<dbReference type="AlphaFoldDB" id="A0A926E555"/>
<dbReference type="InterPro" id="IPR002145">
    <property type="entry name" value="CopG"/>
</dbReference>
<organism evidence="2 3">
    <name type="scientific">Fumia xinanensis</name>
    <dbReference type="NCBI Taxonomy" id="2763659"/>
    <lineage>
        <taxon>Bacteria</taxon>
        <taxon>Bacillati</taxon>
        <taxon>Bacillota</taxon>
        <taxon>Clostridia</taxon>
        <taxon>Eubacteriales</taxon>
        <taxon>Oscillospiraceae</taxon>
        <taxon>Fumia</taxon>
    </lineage>
</organism>
<feature type="domain" description="Ribbon-helix-helix protein CopG" evidence="1">
    <location>
        <begin position="21"/>
        <end position="47"/>
    </location>
</feature>
<evidence type="ECO:0000313" key="3">
    <source>
        <dbReference type="Proteomes" id="UP000610760"/>
    </source>
</evidence>
<dbReference type="Proteomes" id="UP000610760">
    <property type="component" value="Unassembled WGS sequence"/>
</dbReference>
<reference evidence="2" key="1">
    <citation type="submission" date="2020-08" db="EMBL/GenBank/DDBJ databases">
        <title>Genome public.</title>
        <authorList>
            <person name="Liu C."/>
            <person name="Sun Q."/>
        </authorList>
    </citation>
    <scope>NUCLEOTIDE SEQUENCE</scope>
    <source>
        <strain evidence="2">NSJ-33</strain>
    </source>
</reference>
<dbReference type="GO" id="GO:0006355">
    <property type="term" value="P:regulation of DNA-templated transcription"/>
    <property type="evidence" value="ECO:0007669"/>
    <property type="project" value="InterPro"/>
</dbReference>
<name>A0A926E555_9FIRM</name>
<proteinExistence type="predicted"/>
<dbReference type="RefSeq" id="WP_249294300.1">
    <property type="nucleotide sequence ID" value="NZ_JACRSV010000001.1"/>
</dbReference>
<dbReference type="EMBL" id="JACRSV010000001">
    <property type="protein sequence ID" value="MBC8559406.1"/>
    <property type="molecule type" value="Genomic_DNA"/>
</dbReference>
<protein>
    <submittedName>
        <fullName evidence="2">CopG family transcriptional regulator</fullName>
    </submittedName>
</protein>
<accession>A0A926E555</accession>
<keyword evidence="3" id="KW-1185">Reference proteome</keyword>
<sequence>MSQKKIGRPPSPDSKHTMFRVRLDDESVKLLDECAEKLQTSRSEVVRKGIKRIHDDLH</sequence>
<dbReference type="Pfam" id="PF01402">
    <property type="entry name" value="RHH_1"/>
    <property type="match status" value="1"/>
</dbReference>
<dbReference type="CDD" id="cd22235">
    <property type="entry name" value="RHH_CopG_archaea"/>
    <property type="match status" value="1"/>
</dbReference>
<comment type="caution">
    <text evidence="2">The sequence shown here is derived from an EMBL/GenBank/DDBJ whole genome shotgun (WGS) entry which is preliminary data.</text>
</comment>
<gene>
    <name evidence="2" type="ORF">H8710_04900</name>
</gene>
<evidence type="ECO:0000259" key="1">
    <source>
        <dbReference type="Pfam" id="PF01402"/>
    </source>
</evidence>